<dbReference type="RefSeq" id="WP_213808312.1">
    <property type="nucleotide sequence ID" value="NZ_JAAMFK010000001.1"/>
</dbReference>
<reference evidence="2 3" key="1">
    <citation type="submission" date="2020-02" db="EMBL/GenBank/DDBJ databases">
        <title>Fructobacillus sp. isolated from paper mulberry of Taiwan.</title>
        <authorList>
            <person name="Lin S.-T."/>
        </authorList>
    </citation>
    <scope>NUCLEOTIDE SEQUENCE [LARGE SCALE GENOMIC DNA]</scope>
    <source>
        <strain evidence="2 3">M2-14</strain>
    </source>
</reference>
<keyword evidence="1" id="KW-0812">Transmembrane</keyword>
<proteinExistence type="predicted"/>
<feature type="transmembrane region" description="Helical" evidence="1">
    <location>
        <begin position="123"/>
        <end position="146"/>
    </location>
</feature>
<keyword evidence="3" id="KW-1185">Reference proteome</keyword>
<dbReference type="Proteomes" id="UP001519504">
    <property type="component" value="Unassembled WGS sequence"/>
</dbReference>
<keyword evidence="1" id="KW-0472">Membrane</keyword>
<name>A0ABS5R1H4_9LACO</name>
<dbReference type="InterPro" id="IPR004676">
    <property type="entry name" value="Cd-R_transporter"/>
</dbReference>
<dbReference type="Pfam" id="PF03596">
    <property type="entry name" value="Cad"/>
    <property type="match status" value="1"/>
</dbReference>
<sequence length="193" mass="21341">MTISLLTLTFLAVNLDFFIMLLFLLKKYAFKSVLFAYVIGNMLLMVASFLAGQVLEALLPEWLLGILGFIPIYLAFKGDDDETSASMKTKSPFWIVLGTYLSVCAGCNLAIFLPVLMGESWTTFGLTLLYISVLTALMALLIKAVVNVQQVATIIDRYGEKLMKACYVLIGLFVLFDSGFIAHVIQLVEGLLK</sequence>
<feature type="transmembrane region" description="Helical" evidence="1">
    <location>
        <begin position="32"/>
        <end position="51"/>
    </location>
</feature>
<gene>
    <name evidence="2" type="ORF">G6R29_00010</name>
</gene>
<evidence type="ECO:0000313" key="2">
    <source>
        <dbReference type="EMBL" id="MBS9338022.1"/>
    </source>
</evidence>
<feature type="transmembrane region" description="Helical" evidence="1">
    <location>
        <begin position="57"/>
        <end position="76"/>
    </location>
</feature>
<accession>A0ABS5R1H4</accession>
<feature type="transmembrane region" description="Helical" evidence="1">
    <location>
        <begin position="6"/>
        <end position="25"/>
    </location>
</feature>
<dbReference type="EMBL" id="JAAMFK010000001">
    <property type="protein sequence ID" value="MBS9338022.1"/>
    <property type="molecule type" value="Genomic_DNA"/>
</dbReference>
<evidence type="ECO:0008006" key="4">
    <source>
        <dbReference type="Google" id="ProtNLM"/>
    </source>
</evidence>
<evidence type="ECO:0000256" key="1">
    <source>
        <dbReference type="SAM" id="Phobius"/>
    </source>
</evidence>
<keyword evidence="1" id="KW-1133">Transmembrane helix</keyword>
<organism evidence="2 3">
    <name type="scientific">Fructobacillus broussonetiae</name>
    <dbReference type="NCBI Taxonomy" id="2713173"/>
    <lineage>
        <taxon>Bacteria</taxon>
        <taxon>Bacillati</taxon>
        <taxon>Bacillota</taxon>
        <taxon>Bacilli</taxon>
        <taxon>Lactobacillales</taxon>
        <taxon>Lactobacillaceae</taxon>
        <taxon>Fructobacillus</taxon>
    </lineage>
</organism>
<feature type="transmembrane region" description="Helical" evidence="1">
    <location>
        <begin position="97"/>
        <end position="117"/>
    </location>
</feature>
<protein>
    <recommendedName>
        <fullName evidence="4">Integral membrane protein</fullName>
    </recommendedName>
</protein>
<feature type="transmembrane region" description="Helical" evidence="1">
    <location>
        <begin position="167"/>
        <end position="188"/>
    </location>
</feature>
<comment type="caution">
    <text evidence="2">The sequence shown here is derived from an EMBL/GenBank/DDBJ whole genome shotgun (WGS) entry which is preliminary data.</text>
</comment>
<evidence type="ECO:0000313" key="3">
    <source>
        <dbReference type="Proteomes" id="UP001519504"/>
    </source>
</evidence>